<dbReference type="PRINTS" id="PR01333">
    <property type="entry name" value="2POREKCHANEL"/>
</dbReference>
<keyword evidence="5 12" id="KW-0812">Transmembrane</keyword>
<feature type="domain" description="Potassium channel" evidence="14">
    <location>
        <begin position="242"/>
        <end position="328"/>
    </location>
</feature>
<dbReference type="EMBL" id="QCYY01002382">
    <property type="protein sequence ID" value="ROT70804.1"/>
    <property type="molecule type" value="Genomic_DNA"/>
</dbReference>
<feature type="transmembrane region" description="Helical" evidence="13">
    <location>
        <begin position="189"/>
        <end position="210"/>
    </location>
</feature>
<evidence type="ECO:0000256" key="11">
    <source>
        <dbReference type="ARBA" id="ARBA00023303"/>
    </source>
</evidence>
<feature type="transmembrane region" description="Helical" evidence="13">
    <location>
        <begin position="230"/>
        <end position="253"/>
    </location>
</feature>
<evidence type="ECO:0000259" key="14">
    <source>
        <dbReference type="Pfam" id="PF07885"/>
    </source>
</evidence>
<feature type="transmembrane region" description="Helical" evidence="13">
    <location>
        <begin position="159"/>
        <end position="177"/>
    </location>
</feature>
<dbReference type="InterPro" id="IPR003280">
    <property type="entry name" value="2pore_dom_K_chnl"/>
</dbReference>
<evidence type="ECO:0000256" key="2">
    <source>
        <dbReference type="ARBA" id="ARBA00006666"/>
    </source>
</evidence>
<accession>A0A3R7M9K3</accession>
<dbReference type="PANTHER" id="PTHR11003:SF142">
    <property type="entry name" value="POTASSIUM CHANNEL DOMAIN-CONTAINING PROTEIN"/>
    <property type="match status" value="1"/>
</dbReference>
<dbReference type="STRING" id="6689.A0A3R7M9K3"/>
<evidence type="ECO:0000256" key="6">
    <source>
        <dbReference type="ARBA" id="ARBA00022826"/>
    </source>
</evidence>
<comment type="similarity">
    <text evidence="2 12">Belongs to the two pore domain potassium channel (TC 1.A.1.8) family.</text>
</comment>
<evidence type="ECO:0000256" key="5">
    <source>
        <dbReference type="ARBA" id="ARBA00022692"/>
    </source>
</evidence>
<evidence type="ECO:0000313" key="15">
    <source>
        <dbReference type="EMBL" id="ROT70804.1"/>
    </source>
</evidence>
<evidence type="ECO:0000256" key="7">
    <source>
        <dbReference type="ARBA" id="ARBA00022958"/>
    </source>
</evidence>
<comment type="caution">
    <text evidence="15">The sequence shown here is derived from an EMBL/GenBank/DDBJ whole genome shotgun (WGS) entry which is preliminary data.</text>
</comment>
<keyword evidence="4" id="KW-0633">Potassium transport</keyword>
<dbReference type="AlphaFoldDB" id="A0A3R7M9K3"/>
<feature type="transmembrane region" description="Helical" evidence="13">
    <location>
        <begin position="304"/>
        <end position="327"/>
    </location>
</feature>
<evidence type="ECO:0000256" key="13">
    <source>
        <dbReference type="SAM" id="Phobius"/>
    </source>
</evidence>
<dbReference type="Proteomes" id="UP000283509">
    <property type="component" value="Unassembled WGS sequence"/>
</dbReference>
<dbReference type="GO" id="GO:0005886">
    <property type="term" value="C:plasma membrane"/>
    <property type="evidence" value="ECO:0007669"/>
    <property type="project" value="TreeGrafter"/>
</dbReference>
<evidence type="ECO:0000256" key="12">
    <source>
        <dbReference type="RuleBase" id="RU003857"/>
    </source>
</evidence>
<dbReference type="PRINTS" id="PR01095">
    <property type="entry name" value="TASKCHANNEL"/>
</dbReference>
<feature type="domain" description="Potassium channel" evidence="14">
    <location>
        <begin position="156"/>
        <end position="213"/>
    </location>
</feature>
<reference evidence="15 16" key="1">
    <citation type="submission" date="2018-04" db="EMBL/GenBank/DDBJ databases">
        <authorList>
            <person name="Zhang X."/>
            <person name="Yuan J."/>
            <person name="Li F."/>
            <person name="Xiang J."/>
        </authorList>
    </citation>
    <scope>NUCLEOTIDE SEQUENCE [LARGE SCALE GENOMIC DNA]</scope>
    <source>
        <tissue evidence="15">Muscle</tissue>
    </source>
</reference>
<keyword evidence="16" id="KW-1185">Reference proteome</keyword>
<dbReference type="InterPro" id="IPR003092">
    <property type="entry name" value="2pore_dom_K_chnl_TASK"/>
</dbReference>
<keyword evidence="8 13" id="KW-1133">Transmembrane helix</keyword>
<dbReference type="GO" id="GO:0030322">
    <property type="term" value="P:stabilization of membrane potential"/>
    <property type="evidence" value="ECO:0007669"/>
    <property type="project" value="TreeGrafter"/>
</dbReference>
<evidence type="ECO:0000256" key="8">
    <source>
        <dbReference type="ARBA" id="ARBA00022989"/>
    </source>
</evidence>
<reference evidence="15 16" key="2">
    <citation type="submission" date="2019-01" db="EMBL/GenBank/DDBJ databases">
        <title>The decoding of complex shrimp genome reveals the adaptation for benthos swimmer, frequently molting mechanism and breeding impact on genome.</title>
        <authorList>
            <person name="Sun Y."/>
            <person name="Gao Y."/>
            <person name="Yu Y."/>
        </authorList>
    </citation>
    <scope>NUCLEOTIDE SEQUENCE [LARGE SCALE GENOMIC DNA]</scope>
    <source>
        <tissue evidence="15">Muscle</tissue>
    </source>
</reference>
<dbReference type="OrthoDB" id="297496at2759"/>
<evidence type="ECO:0000256" key="9">
    <source>
        <dbReference type="ARBA" id="ARBA00023065"/>
    </source>
</evidence>
<keyword evidence="3 12" id="KW-0813">Transport</keyword>
<evidence type="ECO:0000256" key="1">
    <source>
        <dbReference type="ARBA" id="ARBA00004141"/>
    </source>
</evidence>
<dbReference type="Pfam" id="PF07885">
    <property type="entry name" value="Ion_trans_2"/>
    <property type="match status" value="2"/>
</dbReference>
<comment type="subcellular location">
    <subcellularLocation>
        <location evidence="1">Membrane</location>
        <topology evidence="1">Multi-pass membrane protein</topology>
    </subcellularLocation>
</comment>
<dbReference type="Gene3D" id="1.10.287.70">
    <property type="match status" value="1"/>
</dbReference>
<dbReference type="InterPro" id="IPR013099">
    <property type="entry name" value="K_chnl_dom"/>
</dbReference>
<dbReference type="PANTHER" id="PTHR11003">
    <property type="entry name" value="POTASSIUM CHANNEL, SUBFAMILY K"/>
    <property type="match status" value="1"/>
</dbReference>
<keyword evidence="9 12" id="KW-0406">Ion transport</keyword>
<evidence type="ECO:0000256" key="4">
    <source>
        <dbReference type="ARBA" id="ARBA00022538"/>
    </source>
</evidence>
<evidence type="ECO:0000313" key="16">
    <source>
        <dbReference type="Proteomes" id="UP000283509"/>
    </source>
</evidence>
<feature type="transmembrane region" description="Helical" evidence="13">
    <location>
        <begin position="265"/>
        <end position="284"/>
    </location>
</feature>
<organism evidence="15 16">
    <name type="scientific">Penaeus vannamei</name>
    <name type="common">Whiteleg shrimp</name>
    <name type="synonym">Litopenaeus vannamei</name>
    <dbReference type="NCBI Taxonomy" id="6689"/>
    <lineage>
        <taxon>Eukaryota</taxon>
        <taxon>Metazoa</taxon>
        <taxon>Ecdysozoa</taxon>
        <taxon>Arthropoda</taxon>
        <taxon>Crustacea</taxon>
        <taxon>Multicrustacea</taxon>
        <taxon>Malacostraca</taxon>
        <taxon>Eumalacostraca</taxon>
        <taxon>Eucarida</taxon>
        <taxon>Decapoda</taxon>
        <taxon>Dendrobranchiata</taxon>
        <taxon>Penaeoidea</taxon>
        <taxon>Penaeidae</taxon>
        <taxon>Penaeus</taxon>
    </lineage>
</organism>
<keyword evidence="10 13" id="KW-0472">Membrane</keyword>
<keyword evidence="6" id="KW-0631">Potassium channel</keyword>
<keyword evidence="7" id="KW-0630">Potassium</keyword>
<gene>
    <name evidence="15" type="ORF">C7M84_010906</name>
</gene>
<sequence length="428" mass="47896">MEEEKKETADEPPRGWWARLGKNEKFRKMVGHLSLISALLVYTFIGALVFQAIEYDEEVIQQEAVRVQLMKNRRHFIQEILNLTESAGLSSIFSSLSDDLEYPEGEIGESLAEGEWKDESERAEREEKVSMILREYEQVVVDSGDARVTPLQAGTEPGWTFPQSVFFTATVLTTIGYGNIAPMTVRGKIFCIVFALVGIPLTLTIISDMGEVLASLVPVETLSKMLPKKLRPVATVLGVLALLVGIIAMGGCIFAPLQRWTFMDAFYFCFITTTTIGFGDLVRVSVYGNSLHISLPPTDVGKTWSLMCCTLYILVGPVFTSTVIELVRRQYASSWEQMKQLSLRLNTISGPLAEAMRRMAETGAGEVEVDADLVRELRDLDTAFTRVLKEEEGHQLEEKEPENDPWTALLNMAAKKKRITILMYESSV</sequence>
<protein>
    <submittedName>
        <fullName evidence="15">Putative TWiK family of potassium channels protein 7</fullName>
    </submittedName>
</protein>
<name>A0A3R7M9K3_PENVA</name>
<evidence type="ECO:0000256" key="10">
    <source>
        <dbReference type="ARBA" id="ARBA00023136"/>
    </source>
</evidence>
<dbReference type="GO" id="GO:0015271">
    <property type="term" value="F:outward rectifier potassium channel activity"/>
    <property type="evidence" value="ECO:0007669"/>
    <property type="project" value="TreeGrafter"/>
</dbReference>
<evidence type="ECO:0000256" key="3">
    <source>
        <dbReference type="ARBA" id="ARBA00022448"/>
    </source>
</evidence>
<dbReference type="GO" id="GO:0022841">
    <property type="term" value="F:potassium ion leak channel activity"/>
    <property type="evidence" value="ECO:0007669"/>
    <property type="project" value="TreeGrafter"/>
</dbReference>
<proteinExistence type="inferred from homology"/>
<feature type="transmembrane region" description="Helical" evidence="13">
    <location>
        <begin position="29"/>
        <end position="53"/>
    </location>
</feature>
<keyword evidence="11 12" id="KW-0407">Ion channel</keyword>
<dbReference type="SUPFAM" id="SSF81324">
    <property type="entry name" value="Voltage-gated potassium channels"/>
    <property type="match status" value="2"/>
</dbReference>